<dbReference type="SUPFAM" id="SSF53756">
    <property type="entry name" value="UDP-Glycosyltransferase/glycogen phosphorylase"/>
    <property type="match status" value="1"/>
</dbReference>
<dbReference type="PANTHER" id="PTHR43174:SF2">
    <property type="entry name" value="UDP-N-ACETYLGLUCOSAMINE 2-EPIMERASE"/>
    <property type="match status" value="1"/>
</dbReference>
<dbReference type="AlphaFoldDB" id="A0A0W0VAX2"/>
<dbReference type="EC" id="5.1.3.14" evidence="4"/>
<keyword evidence="1 5" id="KW-0413">Isomerase</keyword>
<reference evidence="7 8" key="1">
    <citation type="submission" date="2015-11" db="EMBL/GenBank/DDBJ databases">
        <title>Genomic analysis of 38 Legionella species identifies large and diverse effector repertoires.</title>
        <authorList>
            <person name="Burstein D."/>
            <person name="Amaro F."/>
            <person name="Zusman T."/>
            <person name="Lifshitz Z."/>
            <person name="Cohen O."/>
            <person name="Gilbert J.A."/>
            <person name="Pupko T."/>
            <person name="Shuman H.A."/>
            <person name="Segal G."/>
        </authorList>
    </citation>
    <scope>NUCLEOTIDE SEQUENCE [LARGE SCALE GENOMIC DNA]</scope>
    <source>
        <strain evidence="7 8">BL-540</strain>
    </source>
</reference>
<comment type="caution">
    <text evidence="7">The sequence shown here is derived from an EMBL/GenBank/DDBJ whole genome shotgun (WGS) entry which is preliminary data.</text>
</comment>
<feature type="domain" description="UDP-N-acetylglucosamine 2-epimerase" evidence="6">
    <location>
        <begin position="26"/>
        <end position="360"/>
    </location>
</feature>
<proteinExistence type="inferred from homology"/>
<organism evidence="7 8">
    <name type="scientific">Legionella jordanis</name>
    <dbReference type="NCBI Taxonomy" id="456"/>
    <lineage>
        <taxon>Bacteria</taxon>
        <taxon>Pseudomonadati</taxon>
        <taxon>Pseudomonadota</taxon>
        <taxon>Gammaproteobacteria</taxon>
        <taxon>Legionellales</taxon>
        <taxon>Legionellaceae</taxon>
        <taxon>Legionella</taxon>
    </lineage>
</organism>
<dbReference type="RefSeq" id="WP_058472211.1">
    <property type="nucleotide sequence ID" value="NZ_LNYJ01000011.1"/>
</dbReference>
<dbReference type="CDD" id="cd03786">
    <property type="entry name" value="GTB_UDP-GlcNAc_2-Epimerase"/>
    <property type="match status" value="1"/>
</dbReference>
<comment type="similarity">
    <text evidence="3 5">Belongs to the UDP-N-acetylglucosamine 2-epimerase family.</text>
</comment>
<dbReference type="PATRIC" id="fig|456.5.peg.1688"/>
<comment type="catalytic activity">
    <reaction evidence="2">
        <text>UDP-N-acetyl-alpha-D-glucosamine = UDP-N-acetyl-alpha-D-mannosamine</text>
        <dbReference type="Rhea" id="RHEA:17213"/>
        <dbReference type="ChEBI" id="CHEBI:57705"/>
        <dbReference type="ChEBI" id="CHEBI:68623"/>
        <dbReference type="EC" id="5.1.3.14"/>
    </reaction>
</comment>
<dbReference type="Pfam" id="PF02350">
    <property type="entry name" value="Epimerase_2"/>
    <property type="match status" value="1"/>
</dbReference>
<dbReference type="GO" id="GO:0008761">
    <property type="term" value="F:UDP-N-acetylglucosamine 2-epimerase activity"/>
    <property type="evidence" value="ECO:0007669"/>
    <property type="project" value="UniProtKB-EC"/>
</dbReference>
<dbReference type="STRING" id="456.Ljor_1580"/>
<protein>
    <recommendedName>
        <fullName evidence="4">UDP-N-acetylglucosamine 2-epimerase (non-hydrolyzing)</fullName>
        <ecNumber evidence="4">5.1.3.14</ecNumber>
    </recommendedName>
</protein>
<evidence type="ECO:0000313" key="7">
    <source>
        <dbReference type="EMBL" id="KTD17274.1"/>
    </source>
</evidence>
<evidence type="ECO:0000256" key="1">
    <source>
        <dbReference type="ARBA" id="ARBA00023235"/>
    </source>
</evidence>
<dbReference type="PANTHER" id="PTHR43174">
    <property type="entry name" value="UDP-N-ACETYLGLUCOSAMINE 2-EPIMERASE"/>
    <property type="match status" value="1"/>
</dbReference>
<sequence length="385" mass="43403">MEKIHIGCVIGTRPELIKMAPVIFRLEQCPWVKLSVINTAQHRNLLDDLLTFFRIIPNVDLNSMTVNQTLGTLTGNLCSKFELLVETTTFDVLLAAGDTTTVFVSSLIAFYHHIKFGHIEAGLRSYNSGEPFPEEMNRVLTAPLSTWHFAPTLAEKENLLRENIPASKIIVTGNPVIDTLYWTLENTVDRGDFDELNNIVMVTAHRRENFGQPLINICSAIVNLSQKFDVNFVFPVHPNPKVQEVTVSLLKDRPRIHLLPPLRYDEFVHLMSRSIFILTDSGGIQEEGPALGKPILVLRNTTERPAIINEGVGLLVGTEEQNIIDAVTRLLDHKDLYHSMVKNTSPYGDGYASERIVEFLQQTLLSQSLEYQRLESNSTNCKLKD</sequence>
<dbReference type="Proteomes" id="UP000055035">
    <property type="component" value="Unassembled WGS sequence"/>
</dbReference>
<gene>
    <name evidence="7" type="primary">wecB_2</name>
    <name evidence="7" type="ORF">Ljor_1580</name>
</gene>
<evidence type="ECO:0000256" key="3">
    <source>
        <dbReference type="ARBA" id="ARBA00038209"/>
    </source>
</evidence>
<dbReference type="InterPro" id="IPR029767">
    <property type="entry name" value="WecB-like"/>
</dbReference>
<keyword evidence="8" id="KW-1185">Reference proteome</keyword>
<evidence type="ECO:0000256" key="2">
    <source>
        <dbReference type="ARBA" id="ARBA00036080"/>
    </source>
</evidence>
<evidence type="ECO:0000313" key="8">
    <source>
        <dbReference type="Proteomes" id="UP000055035"/>
    </source>
</evidence>
<dbReference type="NCBIfam" id="TIGR00236">
    <property type="entry name" value="wecB"/>
    <property type="match status" value="1"/>
</dbReference>
<evidence type="ECO:0000256" key="4">
    <source>
        <dbReference type="ARBA" id="ARBA00038858"/>
    </source>
</evidence>
<accession>A0A0W0VAX2</accession>
<dbReference type="Gene3D" id="3.40.50.2000">
    <property type="entry name" value="Glycogen Phosphorylase B"/>
    <property type="match status" value="2"/>
</dbReference>
<name>A0A0W0VAX2_9GAMM</name>
<evidence type="ECO:0000259" key="6">
    <source>
        <dbReference type="Pfam" id="PF02350"/>
    </source>
</evidence>
<evidence type="ECO:0000256" key="5">
    <source>
        <dbReference type="RuleBase" id="RU003513"/>
    </source>
</evidence>
<dbReference type="EMBL" id="LNYJ01000011">
    <property type="protein sequence ID" value="KTD17274.1"/>
    <property type="molecule type" value="Genomic_DNA"/>
</dbReference>
<dbReference type="InterPro" id="IPR003331">
    <property type="entry name" value="UDP_GlcNAc_Epimerase_2_dom"/>
</dbReference>